<dbReference type="RefSeq" id="WP_207224205.1">
    <property type="nucleotide sequence ID" value="NZ_SGXE01000002.1"/>
</dbReference>
<evidence type="ECO:0000313" key="3">
    <source>
        <dbReference type="Proteomes" id="UP000292262"/>
    </source>
</evidence>
<dbReference type="EMBL" id="SGXE01000002">
    <property type="protein sequence ID" value="RZS93679.1"/>
    <property type="molecule type" value="Genomic_DNA"/>
</dbReference>
<evidence type="ECO:0000256" key="1">
    <source>
        <dbReference type="SAM" id="SignalP"/>
    </source>
</evidence>
<keyword evidence="1" id="KW-0732">Signal</keyword>
<keyword evidence="3" id="KW-1185">Reference proteome</keyword>
<proteinExistence type="predicted"/>
<sequence>MKVLYPLILIISTLLVISCTSAERNCTDFHTGTFEFEALIDGELAKTTFVRNDTLEIDYFQGKSDTSAIRWINDCEYIVKKINPKNMAEQKALHMKILTTNKNTYTFEYGLVGSSNKQRGTVTKVK</sequence>
<feature type="signal peptide" evidence="1">
    <location>
        <begin position="1"/>
        <end position="22"/>
    </location>
</feature>
<dbReference type="PROSITE" id="PS51257">
    <property type="entry name" value="PROKAR_LIPOPROTEIN"/>
    <property type="match status" value="1"/>
</dbReference>
<evidence type="ECO:0008006" key="4">
    <source>
        <dbReference type="Google" id="ProtNLM"/>
    </source>
</evidence>
<dbReference type="Proteomes" id="UP000292262">
    <property type="component" value="Unassembled WGS sequence"/>
</dbReference>
<comment type="caution">
    <text evidence="2">The sequence shown here is derived from an EMBL/GenBank/DDBJ whole genome shotgun (WGS) entry which is preliminary data.</text>
</comment>
<name>A0A4V2F5Q9_9FLAO</name>
<gene>
    <name evidence="2" type="ORF">EV197_2259</name>
</gene>
<organism evidence="2 3">
    <name type="scientific">Aquimarina brevivitae</name>
    <dbReference type="NCBI Taxonomy" id="323412"/>
    <lineage>
        <taxon>Bacteria</taxon>
        <taxon>Pseudomonadati</taxon>
        <taxon>Bacteroidota</taxon>
        <taxon>Flavobacteriia</taxon>
        <taxon>Flavobacteriales</taxon>
        <taxon>Flavobacteriaceae</taxon>
        <taxon>Aquimarina</taxon>
    </lineage>
</organism>
<feature type="chain" id="PRO_5020188799" description="DNA topoisomerase IV" evidence="1">
    <location>
        <begin position="23"/>
        <end position="126"/>
    </location>
</feature>
<evidence type="ECO:0000313" key="2">
    <source>
        <dbReference type="EMBL" id="RZS93679.1"/>
    </source>
</evidence>
<protein>
    <recommendedName>
        <fullName evidence="4">DNA topoisomerase IV</fullName>
    </recommendedName>
</protein>
<dbReference type="AlphaFoldDB" id="A0A4V2F5Q9"/>
<accession>A0A4V2F5Q9</accession>
<reference evidence="2 3" key="1">
    <citation type="submission" date="2019-02" db="EMBL/GenBank/DDBJ databases">
        <title>Genomic Encyclopedia of Type Strains, Phase IV (KMG-IV): sequencing the most valuable type-strain genomes for metagenomic binning, comparative biology and taxonomic classification.</title>
        <authorList>
            <person name="Goeker M."/>
        </authorList>
    </citation>
    <scope>NUCLEOTIDE SEQUENCE [LARGE SCALE GENOMIC DNA]</scope>
    <source>
        <strain evidence="2 3">DSM 17196</strain>
    </source>
</reference>